<evidence type="ECO:0000256" key="1">
    <source>
        <dbReference type="SAM" id="Coils"/>
    </source>
</evidence>
<gene>
    <name evidence="3" type="ORF">SAMN04515666_11937</name>
</gene>
<feature type="transmembrane region" description="Helical" evidence="2">
    <location>
        <begin position="6"/>
        <end position="29"/>
    </location>
</feature>
<dbReference type="EMBL" id="FOAN01000019">
    <property type="protein sequence ID" value="SEM69372.1"/>
    <property type="molecule type" value="Genomic_DNA"/>
</dbReference>
<keyword evidence="1" id="KW-0175">Coiled coil</keyword>
<dbReference type="Proteomes" id="UP000199664">
    <property type="component" value="Unassembled WGS sequence"/>
</dbReference>
<accession>A0A1H8AEV0</accession>
<dbReference type="RefSeq" id="WP_143079843.1">
    <property type="nucleotide sequence ID" value="NZ_FOAN01000019.1"/>
</dbReference>
<evidence type="ECO:0000313" key="3">
    <source>
        <dbReference type="EMBL" id="SEM69372.1"/>
    </source>
</evidence>
<keyword evidence="2" id="KW-0472">Membrane</keyword>
<keyword evidence="4" id="KW-1185">Reference proteome</keyword>
<protein>
    <submittedName>
        <fullName evidence="3">Uncharacterized protein</fullName>
    </submittedName>
</protein>
<dbReference type="STRING" id="1036779.SAMN04515666_11937"/>
<sequence length="192" mass="20496">MTTFETASVVFSTIAMITALYGIMSAFAAKRSAHAAEKQAKHAETQAEAAVTQADAARAQARAAERQVDLMRSSVVFDRIGTTLKVRRAVIESKDILSVAHRAALDASGSKAIHQAIRPIRQIAGALEDFPPILPDSVRAMLFGYVQDLNAVDYMAATGDNGFALTSFHQQADMVTAAIDVAITDMIKDLGS</sequence>
<keyword evidence="2" id="KW-0812">Transmembrane</keyword>
<dbReference type="AlphaFoldDB" id="A0A1H8AEV0"/>
<organism evidence="3 4">
    <name type="scientific">Bosea lupini</name>
    <dbReference type="NCBI Taxonomy" id="1036779"/>
    <lineage>
        <taxon>Bacteria</taxon>
        <taxon>Pseudomonadati</taxon>
        <taxon>Pseudomonadota</taxon>
        <taxon>Alphaproteobacteria</taxon>
        <taxon>Hyphomicrobiales</taxon>
        <taxon>Boseaceae</taxon>
        <taxon>Bosea</taxon>
    </lineage>
</organism>
<proteinExistence type="predicted"/>
<name>A0A1H8AEV0_9HYPH</name>
<evidence type="ECO:0000256" key="2">
    <source>
        <dbReference type="SAM" id="Phobius"/>
    </source>
</evidence>
<feature type="coiled-coil region" evidence="1">
    <location>
        <begin position="33"/>
        <end position="74"/>
    </location>
</feature>
<keyword evidence="2" id="KW-1133">Transmembrane helix</keyword>
<evidence type="ECO:0000313" key="4">
    <source>
        <dbReference type="Proteomes" id="UP000199664"/>
    </source>
</evidence>
<reference evidence="4" key="1">
    <citation type="submission" date="2016-10" db="EMBL/GenBank/DDBJ databases">
        <authorList>
            <person name="Varghese N."/>
            <person name="Submissions S."/>
        </authorList>
    </citation>
    <scope>NUCLEOTIDE SEQUENCE [LARGE SCALE GENOMIC DNA]</scope>
    <source>
        <strain evidence="4">LMG 26383,CCUG 61248,R- 45681</strain>
    </source>
</reference>